<evidence type="ECO:0000313" key="2">
    <source>
        <dbReference type="EMBL" id="PRY93434.1"/>
    </source>
</evidence>
<sequence>MVAGLLCTALGLLCPDETLAGHGGGGEWRLETLDGAPLGAQATLSLGPGGALSGRAPCNAFSGRQTAPYPWFEASALAATRRACPALDAEARFLAALEAMTEAEVLGGVLVLRNRDGGEMLFRRP</sequence>
<dbReference type="OrthoDB" id="7777568at2"/>
<keyword evidence="3" id="KW-1185">Reference proteome</keyword>
<dbReference type="PANTHER" id="PTHR35535">
    <property type="entry name" value="HEAT SHOCK PROTEIN HSLJ"/>
    <property type="match status" value="1"/>
</dbReference>
<dbReference type="InterPro" id="IPR005184">
    <property type="entry name" value="DUF306_Meta_HslJ"/>
</dbReference>
<dbReference type="PANTHER" id="PTHR35535:SF2">
    <property type="entry name" value="DUF306 DOMAIN-CONTAINING PROTEIN"/>
    <property type="match status" value="1"/>
</dbReference>
<dbReference type="Pfam" id="PF03724">
    <property type="entry name" value="META"/>
    <property type="match status" value="1"/>
</dbReference>
<keyword evidence="2" id="KW-0346">Stress response</keyword>
<proteinExistence type="predicted"/>
<reference evidence="2 3" key="1">
    <citation type="submission" date="2018-03" db="EMBL/GenBank/DDBJ databases">
        <title>Genomic Encyclopedia of Archaeal and Bacterial Type Strains, Phase II (KMG-II): from individual species to whole genera.</title>
        <authorList>
            <person name="Goeker M."/>
        </authorList>
    </citation>
    <scope>NUCLEOTIDE SEQUENCE [LARGE SCALE GENOMIC DNA]</scope>
    <source>
        <strain evidence="2 3">DSM 29318</strain>
    </source>
</reference>
<feature type="domain" description="DUF306" evidence="1">
    <location>
        <begin position="25"/>
        <end position="121"/>
    </location>
</feature>
<gene>
    <name evidence="2" type="ORF">BCF33_2302</name>
</gene>
<dbReference type="InterPro" id="IPR053147">
    <property type="entry name" value="Hsp_HslJ-like"/>
</dbReference>
<dbReference type="AlphaFoldDB" id="A0A2T0X3J4"/>
<dbReference type="Proteomes" id="UP000238801">
    <property type="component" value="Unassembled WGS sequence"/>
</dbReference>
<comment type="caution">
    <text evidence="2">The sequence shown here is derived from an EMBL/GenBank/DDBJ whole genome shotgun (WGS) entry which is preliminary data.</text>
</comment>
<dbReference type="Gene3D" id="2.40.128.270">
    <property type="match status" value="1"/>
</dbReference>
<dbReference type="EMBL" id="PVTT01000002">
    <property type="protein sequence ID" value="PRY93434.1"/>
    <property type="molecule type" value="Genomic_DNA"/>
</dbReference>
<dbReference type="RefSeq" id="WP_106161028.1">
    <property type="nucleotide sequence ID" value="NZ_PVTT01000002.1"/>
</dbReference>
<dbReference type="InterPro" id="IPR038670">
    <property type="entry name" value="HslJ-like_sf"/>
</dbReference>
<evidence type="ECO:0000313" key="3">
    <source>
        <dbReference type="Proteomes" id="UP000238801"/>
    </source>
</evidence>
<protein>
    <submittedName>
        <fullName evidence="2">Heat shock protein HslJ</fullName>
    </submittedName>
</protein>
<evidence type="ECO:0000259" key="1">
    <source>
        <dbReference type="Pfam" id="PF03724"/>
    </source>
</evidence>
<organism evidence="2 3">
    <name type="scientific">Hasllibacter halocynthiae</name>
    <dbReference type="NCBI Taxonomy" id="595589"/>
    <lineage>
        <taxon>Bacteria</taxon>
        <taxon>Pseudomonadati</taxon>
        <taxon>Pseudomonadota</taxon>
        <taxon>Alphaproteobacteria</taxon>
        <taxon>Rhodobacterales</taxon>
        <taxon>Roseobacteraceae</taxon>
        <taxon>Hasllibacter</taxon>
    </lineage>
</organism>
<accession>A0A2T0X3J4</accession>
<name>A0A2T0X3J4_9RHOB</name>